<evidence type="ECO:0000313" key="4">
    <source>
        <dbReference type="Proteomes" id="UP001212803"/>
    </source>
</evidence>
<evidence type="ECO:0000259" key="2">
    <source>
        <dbReference type="Pfam" id="PF12172"/>
    </source>
</evidence>
<name>A0ABY7M5S9_9CHLR</name>
<evidence type="ECO:0000259" key="1">
    <source>
        <dbReference type="Pfam" id="PF01796"/>
    </source>
</evidence>
<evidence type="ECO:0000313" key="3">
    <source>
        <dbReference type="EMBL" id="WBL35859.1"/>
    </source>
</evidence>
<feature type="domain" description="ChsH2 rubredoxin-like zinc ribbon" evidence="2">
    <location>
        <begin position="19"/>
        <end position="54"/>
    </location>
</feature>
<dbReference type="SUPFAM" id="SSF50249">
    <property type="entry name" value="Nucleic acid-binding proteins"/>
    <property type="match status" value="1"/>
</dbReference>
<dbReference type="PANTHER" id="PTHR34075:SF5">
    <property type="entry name" value="BLR3430 PROTEIN"/>
    <property type="match status" value="1"/>
</dbReference>
<dbReference type="InterPro" id="IPR012340">
    <property type="entry name" value="NA-bd_OB-fold"/>
</dbReference>
<gene>
    <name evidence="3" type="ORF">O0235_13975</name>
</gene>
<sequence>MSQPQIPVPEPDEASRPFFDGAAEGRLMLMRCADCRTWRLPSRQHCDACLSDRFTWEAASGRGTVRTFGIMHQRYHPAFQVPYNVTIVELEEGPRLPTNLVDVANDEIRVGMPVEVVFERYDDVTLPRFRPAGRL</sequence>
<dbReference type="PANTHER" id="PTHR34075">
    <property type="entry name" value="BLR3430 PROTEIN"/>
    <property type="match status" value="1"/>
</dbReference>
<dbReference type="Gene3D" id="6.10.30.10">
    <property type="match status" value="1"/>
</dbReference>
<feature type="domain" description="ChsH2 C-terminal OB-fold" evidence="1">
    <location>
        <begin position="56"/>
        <end position="119"/>
    </location>
</feature>
<keyword evidence="4" id="KW-1185">Reference proteome</keyword>
<dbReference type="InterPro" id="IPR002878">
    <property type="entry name" value="ChsH2_C"/>
</dbReference>
<proteinExistence type="predicted"/>
<dbReference type="InterPro" id="IPR022002">
    <property type="entry name" value="ChsH2_Znr"/>
</dbReference>
<dbReference type="EMBL" id="CP115149">
    <property type="protein sequence ID" value="WBL35859.1"/>
    <property type="molecule type" value="Genomic_DNA"/>
</dbReference>
<dbReference type="Proteomes" id="UP001212803">
    <property type="component" value="Chromosome"/>
</dbReference>
<dbReference type="InterPro" id="IPR052513">
    <property type="entry name" value="Thioester_dehydratase-like"/>
</dbReference>
<dbReference type="Pfam" id="PF01796">
    <property type="entry name" value="OB_ChsH2_C"/>
    <property type="match status" value="1"/>
</dbReference>
<dbReference type="RefSeq" id="WP_270056384.1">
    <property type="nucleotide sequence ID" value="NZ_CP115149.1"/>
</dbReference>
<organism evidence="3 4">
    <name type="scientific">Tepidiforma flava</name>
    <dbReference type="NCBI Taxonomy" id="3004094"/>
    <lineage>
        <taxon>Bacteria</taxon>
        <taxon>Bacillati</taxon>
        <taxon>Chloroflexota</taxon>
        <taxon>Tepidiformia</taxon>
        <taxon>Tepidiformales</taxon>
        <taxon>Tepidiformaceae</taxon>
        <taxon>Tepidiforma</taxon>
    </lineage>
</organism>
<dbReference type="Pfam" id="PF12172">
    <property type="entry name" value="zf-ChsH2"/>
    <property type="match status" value="1"/>
</dbReference>
<protein>
    <submittedName>
        <fullName evidence="3">OB-fold domain-containing protein</fullName>
    </submittedName>
</protein>
<accession>A0ABY7M5S9</accession>
<reference evidence="3 4" key="1">
    <citation type="journal article" date="2023" name="ISME J.">
        <title>Thermophilic Dehalococcoidia with unusual traits shed light on an unexpected past.</title>
        <authorList>
            <person name="Palmer M."/>
            <person name="Covington J.K."/>
            <person name="Zhou E.M."/>
            <person name="Thomas S.C."/>
            <person name="Habib N."/>
            <person name="Seymour C.O."/>
            <person name="Lai D."/>
            <person name="Johnston J."/>
            <person name="Hashimi A."/>
            <person name="Jiao J.Y."/>
            <person name="Muok A.R."/>
            <person name="Liu L."/>
            <person name="Xian W.D."/>
            <person name="Zhi X.Y."/>
            <person name="Li M.M."/>
            <person name="Silva L.P."/>
            <person name="Bowen B.P."/>
            <person name="Louie K."/>
            <person name="Briegel A."/>
            <person name="Pett-Ridge J."/>
            <person name="Weber P.K."/>
            <person name="Tocheva E.I."/>
            <person name="Woyke T."/>
            <person name="Northen T.R."/>
            <person name="Mayali X."/>
            <person name="Li W.J."/>
            <person name="Hedlund B.P."/>
        </authorList>
    </citation>
    <scope>NUCLEOTIDE SEQUENCE [LARGE SCALE GENOMIC DNA]</scope>
    <source>
        <strain evidence="3 4">YIM 72310</strain>
    </source>
</reference>